<dbReference type="Gene3D" id="3.40.50.880">
    <property type="match status" value="1"/>
</dbReference>
<dbReference type="SUPFAM" id="SSF52317">
    <property type="entry name" value="Class I glutamine amidotransferase-like"/>
    <property type="match status" value="1"/>
</dbReference>
<dbReference type="Proteomes" id="UP001140091">
    <property type="component" value="Unassembled WGS sequence"/>
</dbReference>
<dbReference type="OrthoDB" id="543156at2759"/>
<evidence type="ECO:0000313" key="7">
    <source>
        <dbReference type="EMBL" id="KAJ2925238.1"/>
    </source>
</evidence>
<keyword evidence="2" id="KW-0346">Stress response</keyword>
<protein>
    <recommendedName>
        <fullName evidence="1">D-lactate dehydratase</fullName>
        <ecNumber evidence="1">4.2.1.130</ecNumber>
    </recommendedName>
</protein>
<evidence type="ECO:0000259" key="6">
    <source>
        <dbReference type="Pfam" id="PF01965"/>
    </source>
</evidence>
<evidence type="ECO:0000256" key="4">
    <source>
        <dbReference type="ARBA" id="ARBA00038493"/>
    </source>
</evidence>
<comment type="catalytic activity">
    <reaction evidence="5">
        <text>methylglyoxal + H2O = (R)-lactate + H(+)</text>
        <dbReference type="Rhea" id="RHEA:27754"/>
        <dbReference type="ChEBI" id="CHEBI:15377"/>
        <dbReference type="ChEBI" id="CHEBI:15378"/>
        <dbReference type="ChEBI" id="CHEBI:16004"/>
        <dbReference type="ChEBI" id="CHEBI:17158"/>
        <dbReference type="EC" id="4.2.1.130"/>
    </reaction>
</comment>
<feature type="domain" description="DJ-1/PfpI" evidence="6">
    <location>
        <begin position="80"/>
        <end position="220"/>
    </location>
</feature>
<name>A0A9W8MDL1_9AGAR</name>
<comment type="similarity">
    <text evidence="4">Belongs to the peptidase C56 family. HSP31-like subfamily.</text>
</comment>
<keyword evidence="8" id="KW-1185">Reference proteome</keyword>
<dbReference type="PANTHER" id="PTHR48094">
    <property type="entry name" value="PROTEIN/NUCLEIC ACID DEGLYCASE DJ-1-RELATED"/>
    <property type="match status" value="1"/>
</dbReference>
<sequence length="228" mass="24448">MPSVLFVFTSAPKTFTDAPAGWYLPEAAHPYWVLAPHATIDFASPEGPNPPVNEYSVQTYTDDDSVKFLNDADVKRKLANAKKLSEVRAEDYDVIFYVGGLGPAIDLATDPVNAKLASEFWNSQKFVSGICHGPAGLVEAVDSDGKPILGGKRITGLSIREEEIIDVVKDVPFLLEDKIRSLGGIYEKADEPFGVKVVVDGRLITAQNPASGKAVGEAVLAALLSTSE</sequence>
<gene>
    <name evidence="7" type="ORF">H1R20_g11848</name>
</gene>
<dbReference type="Pfam" id="PF01965">
    <property type="entry name" value="DJ-1_PfpI"/>
    <property type="match status" value="1"/>
</dbReference>
<dbReference type="InterPro" id="IPR050325">
    <property type="entry name" value="Prot/Nucl_acid_deglycase"/>
</dbReference>
<dbReference type="InterPro" id="IPR029062">
    <property type="entry name" value="Class_I_gatase-like"/>
</dbReference>
<evidence type="ECO:0000256" key="1">
    <source>
        <dbReference type="ARBA" id="ARBA00013134"/>
    </source>
</evidence>
<keyword evidence="3" id="KW-0456">Lyase</keyword>
<comment type="caution">
    <text evidence="7">The sequence shown here is derived from an EMBL/GenBank/DDBJ whole genome shotgun (WGS) entry which is preliminary data.</text>
</comment>
<dbReference type="PANTHER" id="PTHR48094:SF11">
    <property type="entry name" value="GLUTATHIONE-INDEPENDENT GLYOXALASE HSP31-RELATED"/>
    <property type="match status" value="1"/>
</dbReference>
<dbReference type="CDD" id="cd03141">
    <property type="entry name" value="GATase1_Hsp31_like"/>
    <property type="match status" value="1"/>
</dbReference>
<proteinExistence type="inferred from homology"/>
<evidence type="ECO:0000256" key="3">
    <source>
        <dbReference type="ARBA" id="ARBA00023239"/>
    </source>
</evidence>
<dbReference type="EMBL" id="JANBPK010001191">
    <property type="protein sequence ID" value="KAJ2925238.1"/>
    <property type="molecule type" value="Genomic_DNA"/>
</dbReference>
<dbReference type="EC" id="4.2.1.130" evidence="1"/>
<dbReference type="AlphaFoldDB" id="A0A9W8MDL1"/>
<dbReference type="GO" id="GO:0005737">
    <property type="term" value="C:cytoplasm"/>
    <property type="evidence" value="ECO:0007669"/>
    <property type="project" value="TreeGrafter"/>
</dbReference>
<organism evidence="7 8">
    <name type="scientific">Candolleomyces eurysporus</name>
    <dbReference type="NCBI Taxonomy" id="2828524"/>
    <lineage>
        <taxon>Eukaryota</taxon>
        <taxon>Fungi</taxon>
        <taxon>Dikarya</taxon>
        <taxon>Basidiomycota</taxon>
        <taxon>Agaricomycotina</taxon>
        <taxon>Agaricomycetes</taxon>
        <taxon>Agaricomycetidae</taxon>
        <taxon>Agaricales</taxon>
        <taxon>Agaricineae</taxon>
        <taxon>Psathyrellaceae</taxon>
        <taxon>Candolleomyces</taxon>
    </lineage>
</organism>
<evidence type="ECO:0000313" key="8">
    <source>
        <dbReference type="Proteomes" id="UP001140091"/>
    </source>
</evidence>
<accession>A0A9W8MDL1</accession>
<dbReference type="InterPro" id="IPR002818">
    <property type="entry name" value="DJ-1/PfpI"/>
</dbReference>
<evidence type="ECO:0000256" key="5">
    <source>
        <dbReference type="ARBA" id="ARBA00048082"/>
    </source>
</evidence>
<dbReference type="GO" id="GO:0019243">
    <property type="term" value="P:methylglyoxal catabolic process to D-lactate via S-lactoyl-glutathione"/>
    <property type="evidence" value="ECO:0007669"/>
    <property type="project" value="TreeGrafter"/>
</dbReference>
<dbReference type="GO" id="GO:0019172">
    <property type="term" value="F:glyoxalase III activity"/>
    <property type="evidence" value="ECO:0007669"/>
    <property type="project" value="UniProtKB-EC"/>
</dbReference>
<evidence type="ECO:0000256" key="2">
    <source>
        <dbReference type="ARBA" id="ARBA00023016"/>
    </source>
</evidence>
<reference evidence="7" key="1">
    <citation type="submission" date="2022-06" db="EMBL/GenBank/DDBJ databases">
        <title>Genome Sequence of Candolleomyces eurysporus.</title>
        <authorList>
            <person name="Buettner E."/>
        </authorList>
    </citation>
    <scope>NUCLEOTIDE SEQUENCE</scope>
    <source>
        <strain evidence="7">VTCC 930004</strain>
    </source>
</reference>
<feature type="non-terminal residue" evidence="7">
    <location>
        <position position="1"/>
    </location>
</feature>